<dbReference type="RefSeq" id="WP_337795870.1">
    <property type="nucleotide sequence ID" value="NZ_BAAARR010000044.1"/>
</dbReference>
<dbReference type="SUPFAM" id="SSF56300">
    <property type="entry name" value="Metallo-dependent phosphatases"/>
    <property type="match status" value="1"/>
</dbReference>
<dbReference type="Gene3D" id="2.60.40.1080">
    <property type="match status" value="1"/>
</dbReference>
<dbReference type="InterPro" id="IPR004843">
    <property type="entry name" value="Calcineurin-like_PHP"/>
</dbReference>
<feature type="region of interest" description="Disordered" evidence="1">
    <location>
        <begin position="33"/>
        <end position="115"/>
    </location>
</feature>
<proteinExistence type="predicted"/>
<keyword evidence="6" id="KW-1185">Reference proteome</keyword>
<dbReference type="AlphaFoldDB" id="A0A852Z7V8"/>
<evidence type="ECO:0008006" key="7">
    <source>
        <dbReference type="Google" id="ProtNLM"/>
    </source>
</evidence>
<reference evidence="5 6" key="1">
    <citation type="submission" date="2020-07" db="EMBL/GenBank/DDBJ databases">
        <title>Sequencing the genomes of 1000 actinobacteria strains.</title>
        <authorList>
            <person name="Klenk H.-P."/>
        </authorList>
    </citation>
    <scope>NUCLEOTIDE SEQUENCE [LARGE SCALE GENOMIC DNA]</scope>
    <source>
        <strain evidence="5 6">DSM 18448</strain>
    </source>
</reference>
<dbReference type="PANTHER" id="PTHR40446:SF2">
    <property type="entry name" value="N-ACETYLGLUCOSAMINE-1-PHOSPHODIESTER ALPHA-N-ACETYLGLUCOSAMINIDASE"/>
    <property type="match status" value="1"/>
</dbReference>
<feature type="region of interest" description="Disordered" evidence="1">
    <location>
        <begin position="505"/>
        <end position="524"/>
    </location>
</feature>
<dbReference type="Pfam" id="PF09992">
    <property type="entry name" value="NAGPA"/>
    <property type="match status" value="1"/>
</dbReference>
<dbReference type="Gene3D" id="3.60.21.10">
    <property type="match status" value="1"/>
</dbReference>
<evidence type="ECO:0000256" key="1">
    <source>
        <dbReference type="SAM" id="MobiDB-lite"/>
    </source>
</evidence>
<comment type="caution">
    <text evidence="5">The sequence shown here is derived from an EMBL/GenBank/DDBJ whole genome shotgun (WGS) entry which is preliminary data.</text>
</comment>
<feature type="domain" description="Calcineurin-like phosphoesterase" evidence="3">
    <location>
        <begin position="832"/>
        <end position="1022"/>
    </location>
</feature>
<feature type="chain" id="PRO_5039226334" description="Calcineurin-like phosphoesterase" evidence="2">
    <location>
        <begin position="28"/>
        <end position="1194"/>
    </location>
</feature>
<dbReference type="GO" id="GO:0016787">
    <property type="term" value="F:hydrolase activity"/>
    <property type="evidence" value="ECO:0007669"/>
    <property type="project" value="InterPro"/>
</dbReference>
<evidence type="ECO:0000256" key="2">
    <source>
        <dbReference type="SAM" id="SignalP"/>
    </source>
</evidence>
<feature type="compositionally biased region" description="Low complexity" evidence="1">
    <location>
        <begin position="87"/>
        <end position="96"/>
    </location>
</feature>
<feature type="domain" description="Phosphodiester glycosidase" evidence="4">
    <location>
        <begin position="277"/>
        <end position="455"/>
    </location>
</feature>
<organism evidence="5 6">
    <name type="scientific">Actinopolymorpha rutila</name>
    <dbReference type="NCBI Taxonomy" id="446787"/>
    <lineage>
        <taxon>Bacteria</taxon>
        <taxon>Bacillati</taxon>
        <taxon>Actinomycetota</taxon>
        <taxon>Actinomycetes</taxon>
        <taxon>Propionibacteriales</taxon>
        <taxon>Actinopolymorphaceae</taxon>
        <taxon>Actinopolymorpha</taxon>
    </lineage>
</organism>
<name>A0A852Z7V8_9ACTN</name>
<gene>
    <name evidence="5" type="ORF">F4554_000943</name>
</gene>
<feature type="signal peptide" evidence="2">
    <location>
        <begin position="1"/>
        <end position="27"/>
    </location>
</feature>
<dbReference type="InterPro" id="IPR018711">
    <property type="entry name" value="NAGPA"/>
</dbReference>
<evidence type="ECO:0000259" key="3">
    <source>
        <dbReference type="Pfam" id="PF00149"/>
    </source>
</evidence>
<evidence type="ECO:0000313" key="6">
    <source>
        <dbReference type="Proteomes" id="UP000579605"/>
    </source>
</evidence>
<protein>
    <recommendedName>
        <fullName evidence="7">Calcineurin-like phosphoesterase</fullName>
    </recommendedName>
</protein>
<evidence type="ECO:0000313" key="5">
    <source>
        <dbReference type="EMBL" id="NYH88305.1"/>
    </source>
</evidence>
<dbReference type="Pfam" id="PF00149">
    <property type="entry name" value="Metallophos"/>
    <property type="match status" value="1"/>
</dbReference>
<accession>A0A852Z7V8</accession>
<dbReference type="EMBL" id="JACBZH010000001">
    <property type="protein sequence ID" value="NYH88305.1"/>
    <property type="molecule type" value="Genomic_DNA"/>
</dbReference>
<evidence type="ECO:0000259" key="4">
    <source>
        <dbReference type="Pfam" id="PF09992"/>
    </source>
</evidence>
<dbReference type="Proteomes" id="UP000579605">
    <property type="component" value="Unassembled WGS sequence"/>
</dbReference>
<dbReference type="PANTHER" id="PTHR40446">
    <property type="entry name" value="N-ACETYLGLUCOSAMINE-1-PHOSPHODIESTER ALPHA-N-ACETYLGLUCOSAMINIDASE"/>
    <property type="match status" value="1"/>
</dbReference>
<dbReference type="InterPro" id="IPR029052">
    <property type="entry name" value="Metallo-depent_PP-like"/>
</dbReference>
<keyword evidence="2" id="KW-0732">Signal</keyword>
<sequence>MASTKTRVRLRTFASLLAGCTVLVGLAAGGTATGSPPTVSAQGTPAQDARAQDARTQGVRPDPRYDLHSATSDAADHPAGTADRRAAQAPRAADVAPRLETDSTSRPVAPGVTLRSFDRYGPDTYTGTANWLQSDSLTVDLTKGTSVGYLFPGRVASGAPISEQAQQAGAVAAVNGDFFDINNSNAPLGVGIKDGTLLQSPDAAPTWQKSAAIITPEGLGSIGSVFFTGTIALPGDRTAPLAGVNKPTLPTDGIEAFTPLWGSYCRCRATTGATKVAEVEVVGGKVTAVRDSAGSGEVPADGFVLVGREAGADTLAALTVGAPVSIDYRARTADDKEIRTALNGRQLLVVNGVAQKASAGNNVPPAPRTAVGFSRDGTKMFLLAADGRQPAFSDGLGLDELADLMVELGAYNAVNLDGGGSTTMVARKPGEQTVRVENHPSDGSERLDPNGLGLFAPKGSGHLRGLWVEPALDPERAAGSSTVAPARPDRVFPGLTRRLTATGYDETYGPAKSTPRWRTSGAGTVDRDGVFRARNTGTATVTAYDRDVTGSTTLQVLRPLNRLGPTVDQVALPEAGDHARLGILGYDREGYAAPIEPADITLDYDHDLLDISADGTGQYVVTAKQARGSALVTATVNVAGGKVGTVFPVTVGLEEKVVADFEDASAWSFFGERATGSVSSAEGKVGKGLRLDYDFSTSTATRTGGAVPTGTVEIPGRPRALRLWVNSTGKGEWASLQVYDGAGTLLPAMRAGYLTGSGWQQLEFPVPAGTQYPLRLRRYYSAETRPDQQYQGSIVIDQLTALVPPSVDVPAQPIRKDPLIAQNADVSGQPWRFAVMSDAQFVARDPDSDLVKFARRTLREIRAARPDFLVIAGDLVDEGSPEDLAFAKKVLDEELGGTVPYYYVPGNHEVMGGDIANFEAEFGATSRVFDHHGTRFLTFDTSRLSIRGSDWTQLRTLRRQLDAAAGDPDVGSVVLVQHVPPRDPTPSKASELADRKEAATIERWLSDFQRTTGKGTAFIGGHVGTFHADRVDGVPYFVNGNSAKTPSTRPEDGGFTGWSLWGVDPVTPNEAAAARRDPVRDAPDWVSAQVRPHVDALTVTAPDRLAAGSSTAVKASLTQHGKAMPVAYPMSSRWSGSDNVWIGDPADRQPGHIAVLDPRTGTLTAYRQGKVTLRLTVDDTTAEATVTVEPRSGG</sequence>